<dbReference type="Gene3D" id="3.40.50.1820">
    <property type="entry name" value="alpha/beta hydrolase"/>
    <property type="match status" value="2"/>
</dbReference>
<dbReference type="GO" id="GO:0005739">
    <property type="term" value="C:mitochondrion"/>
    <property type="evidence" value="ECO:0007669"/>
    <property type="project" value="UniProtKB-SubCell"/>
</dbReference>
<evidence type="ECO:0000256" key="1">
    <source>
        <dbReference type="ARBA" id="ARBA00004173"/>
    </source>
</evidence>
<dbReference type="GeneID" id="69017345"/>
<evidence type="ECO:0000313" key="7">
    <source>
        <dbReference type="EMBL" id="KAF3800939.1"/>
    </source>
</evidence>
<name>A0A8H4CBT7_COLGL</name>
<evidence type="ECO:0000256" key="4">
    <source>
        <dbReference type="ARBA" id="ARBA00022824"/>
    </source>
</evidence>
<organism evidence="7 8">
    <name type="scientific">Colletotrichum gloeosporioides</name>
    <name type="common">Anthracnose fungus</name>
    <name type="synonym">Glomerella cingulata</name>
    <dbReference type="NCBI Taxonomy" id="474922"/>
    <lineage>
        <taxon>Eukaryota</taxon>
        <taxon>Fungi</taxon>
        <taxon>Dikarya</taxon>
        <taxon>Ascomycota</taxon>
        <taxon>Pezizomycotina</taxon>
        <taxon>Sordariomycetes</taxon>
        <taxon>Hypocreomycetidae</taxon>
        <taxon>Glomerellales</taxon>
        <taxon>Glomerellaceae</taxon>
        <taxon>Colletotrichum</taxon>
        <taxon>Colletotrichum gloeosporioides species complex</taxon>
    </lineage>
</organism>
<dbReference type="GO" id="GO:0005783">
    <property type="term" value="C:endoplasmic reticulum"/>
    <property type="evidence" value="ECO:0007669"/>
    <property type="project" value="UniProtKB-SubCell"/>
</dbReference>
<dbReference type="RefSeq" id="XP_045260098.1">
    <property type="nucleotide sequence ID" value="XM_045410143.1"/>
</dbReference>
<dbReference type="InterPro" id="IPR052374">
    <property type="entry name" value="SERAC1"/>
</dbReference>
<dbReference type="InterPro" id="IPR029058">
    <property type="entry name" value="AB_hydrolase_fold"/>
</dbReference>
<evidence type="ECO:0000256" key="2">
    <source>
        <dbReference type="ARBA" id="ARBA00004240"/>
    </source>
</evidence>
<dbReference type="EMBL" id="WVTB01000071">
    <property type="protein sequence ID" value="KAF3800939.1"/>
    <property type="molecule type" value="Genomic_DNA"/>
</dbReference>
<dbReference type="Proteomes" id="UP000613401">
    <property type="component" value="Unassembled WGS sequence"/>
</dbReference>
<sequence length="616" mass="68729">MSVYRVVGLPTGLSKASTKEILDELFGTETQTIVRSLGLYPHADYMVAIVMFFPVPSPLLKGHSWKFDKVLSFEGQVRRVQVEIDTTFLGFTPLNVVEDTHDSRVDCIVVSEFGSHSFESWKDGCGQFMWLVDDDTAFPPNVRVLLYGYNASLRGTESTQNLTDFGDQLAISLRSVRPLSNTPTQSKARPIAFIAHGLGGLVVKEAIYSLAKENDFNAQYICGFVFFGVPHQGLLVKPWLRLIKEQPSRQLLENLKPGSPYLKRLDKSFQEAITFQRMKVVSVLEEMNTQGTQKNSNGTVGRTADGELLVPIGSALGHWPKSVSLGQMAINRNHDNLPKFRGRFDEDYQTFKHCLQDMWGTAVEDVQRRFGANRKPTNSNIPLVQERLREVLPEKDLPVGLIPIWPDPHNDNATDIPTDVDLIAIHGVGGHAVETWTCGDRFWLRDFLPLDFPRARVLTFGFDGSSVFNASKPSIANIATQLLSGIQQLRRSKAEATDRKLIFVCHGIGGIVFKQAMIMACESESRYSGLGKSVAGVIFLGTPHKKANIDYWSDLLKNIALLCDHQQNLLSSHKERAIELGSICSDFEERGMPAGLQVFSLFEQHITERLGSLVGY</sequence>
<reference evidence="7" key="1">
    <citation type="journal article" date="2020" name="Phytopathology">
        <title>Genome sequence and comparative analysis of Colletotrichum gloeosporioides isolated from Liriodendron leaves.</title>
        <authorList>
            <person name="Fu F.F."/>
            <person name="Hao Z."/>
            <person name="Wang P."/>
            <person name="Lu Y."/>
            <person name="Xue L.J."/>
            <person name="Wei G."/>
            <person name="Tian Y."/>
            <person name="Baishi H."/>
            <person name="Xu H."/>
            <person name="Shi J."/>
            <person name="Cheng T."/>
            <person name="Wang G."/>
            <person name="Yi Y."/>
            <person name="Chen J."/>
        </authorList>
    </citation>
    <scope>NUCLEOTIDE SEQUENCE</scope>
    <source>
        <strain evidence="7">Lc1</strain>
    </source>
</reference>
<protein>
    <submittedName>
        <fullName evidence="7">Protein SERAC1</fullName>
    </submittedName>
</protein>
<keyword evidence="4" id="KW-0256">Endoplasmic reticulum</keyword>
<evidence type="ECO:0000313" key="8">
    <source>
        <dbReference type="Proteomes" id="UP000613401"/>
    </source>
</evidence>
<evidence type="ECO:0000256" key="6">
    <source>
        <dbReference type="ARBA" id="ARBA00023136"/>
    </source>
</evidence>
<comment type="caution">
    <text evidence="7">The sequence shown here is derived from an EMBL/GenBank/DDBJ whole genome shotgun (WGS) entry which is preliminary data.</text>
</comment>
<dbReference type="PANTHER" id="PTHR48182">
    <property type="entry name" value="PROTEIN SERAC1"/>
    <property type="match status" value="1"/>
</dbReference>
<proteinExistence type="predicted"/>
<keyword evidence="8" id="KW-1185">Reference proteome</keyword>
<keyword evidence="5" id="KW-0496">Mitochondrion</keyword>
<accession>A0A8H4CBT7</accession>
<comment type="subcellular location">
    <subcellularLocation>
        <location evidence="2">Endoplasmic reticulum</location>
    </subcellularLocation>
    <subcellularLocation>
        <location evidence="3">Membrane</location>
    </subcellularLocation>
    <subcellularLocation>
        <location evidence="1">Mitochondrion</location>
    </subcellularLocation>
</comment>
<gene>
    <name evidence="7" type="ORF">GCG54_00010213</name>
</gene>
<keyword evidence="6" id="KW-0472">Membrane</keyword>
<dbReference type="PANTHER" id="PTHR48182:SF2">
    <property type="entry name" value="PROTEIN SERAC1"/>
    <property type="match status" value="1"/>
</dbReference>
<dbReference type="SUPFAM" id="SSF53474">
    <property type="entry name" value="alpha/beta-Hydrolases"/>
    <property type="match status" value="2"/>
</dbReference>
<evidence type="ECO:0000256" key="3">
    <source>
        <dbReference type="ARBA" id="ARBA00004370"/>
    </source>
</evidence>
<reference evidence="7" key="2">
    <citation type="submission" date="2020-03" db="EMBL/GenBank/DDBJ databases">
        <authorList>
            <person name="Fu F.-F."/>
            <person name="Chen J."/>
        </authorList>
    </citation>
    <scope>NUCLEOTIDE SEQUENCE</scope>
    <source>
        <strain evidence="7">Lc1</strain>
    </source>
</reference>
<evidence type="ECO:0000256" key="5">
    <source>
        <dbReference type="ARBA" id="ARBA00023128"/>
    </source>
</evidence>
<dbReference type="GO" id="GO:0016020">
    <property type="term" value="C:membrane"/>
    <property type="evidence" value="ECO:0007669"/>
    <property type="project" value="UniProtKB-SubCell"/>
</dbReference>
<dbReference type="AlphaFoldDB" id="A0A8H4CBT7"/>